<feature type="domain" description="Multidrug resistance protein MdtA-like barrel-sandwich hybrid" evidence="5">
    <location>
        <begin position="72"/>
        <end position="208"/>
    </location>
</feature>
<evidence type="ECO:0000256" key="3">
    <source>
        <dbReference type="ARBA" id="ARBA00022448"/>
    </source>
</evidence>
<dbReference type="SUPFAM" id="SSF111369">
    <property type="entry name" value="HlyD-like secretion proteins"/>
    <property type="match status" value="1"/>
</dbReference>
<dbReference type="EMBL" id="JBHUHT010000012">
    <property type="protein sequence ID" value="MFD2096462.1"/>
    <property type="molecule type" value="Genomic_DNA"/>
</dbReference>
<evidence type="ECO:0000256" key="2">
    <source>
        <dbReference type="ARBA" id="ARBA00009477"/>
    </source>
</evidence>
<gene>
    <name evidence="7" type="ORF">ACFSJ3_10740</name>
</gene>
<keyword evidence="4" id="KW-0175">Coiled coil</keyword>
<dbReference type="Gene3D" id="2.40.420.20">
    <property type="match status" value="1"/>
</dbReference>
<sequence length="380" mass="41682">MSKKWMKWALPVAVLAVGAGGMKLIKATEKAPEEVKVVDTRPTVRVSTLQSVDYQVTIASYGEVKPLQSTMLAAQVSGEVTQWNPSFTAGGLVKEGDILFTIEKDNYEAALIQAQAELRRAHALLIEEEAKAKVAEAEARRMKDRTVSDLYLRKPQVMSAKADVQSAEAGLKLAQRDLNNCEVRAPYDALVISRDLGVGQFVNVGDTVAELSSIEAAEVIFPVPGFDNAFLPDAIEGSTATIATKGLHGIERQAEIVRDLGVVDNATRMTHLVARIEDPYSLNGNQPKLKFGSYVGVTFKGKTLTNVYQVPQDLVSNRTLWLMDEDNKLFPRRVEVLREEGEYFFISDGLSAGEQLVLTLPEYPQKGMEVKLEAAAVAQR</sequence>
<dbReference type="Proteomes" id="UP001597380">
    <property type="component" value="Unassembled WGS sequence"/>
</dbReference>
<organism evidence="7 8">
    <name type="scientific">Corallincola platygyrae</name>
    <dbReference type="NCBI Taxonomy" id="1193278"/>
    <lineage>
        <taxon>Bacteria</taxon>
        <taxon>Pseudomonadati</taxon>
        <taxon>Pseudomonadota</taxon>
        <taxon>Gammaproteobacteria</taxon>
        <taxon>Alteromonadales</taxon>
        <taxon>Psychromonadaceae</taxon>
        <taxon>Corallincola</taxon>
    </lineage>
</organism>
<comment type="similarity">
    <text evidence="2">Belongs to the membrane fusion protein (MFP) (TC 8.A.1) family.</text>
</comment>
<dbReference type="InterPro" id="IPR058627">
    <property type="entry name" value="MdtA-like_C"/>
</dbReference>
<evidence type="ECO:0000313" key="8">
    <source>
        <dbReference type="Proteomes" id="UP001597380"/>
    </source>
</evidence>
<comment type="subcellular location">
    <subcellularLocation>
        <location evidence="1">Cell envelope</location>
    </subcellularLocation>
</comment>
<dbReference type="InterPro" id="IPR006143">
    <property type="entry name" value="RND_pump_MFP"/>
</dbReference>
<feature type="coiled-coil region" evidence="4">
    <location>
        <begin position="104"/>
        <end position="184"/>
    </location>
</feature>
<proteinExistence type="inferred from homology"/>
<evidence type="ECO:0000256" key="4">
    <source>
        <dbReference type="SAM" id="Coils"/>
    </source>
</evidence>
<dbReference type="PANTHER" id="PTHR30469">
    <property type="entry name" value="MULTIDRUG RESISTANCE PROTEIN MDTA"/>
    <property type="match status" value="1"/>
</dbReference>
<dbReference type="NCBIfam" id="TIGR01730">
    <property type="entry name" value="RND_mfp"/>
    <property type="match status" value="1"/>
</dbReference>
<dbReference type="RefSeq" id="WP_345339153.1">
    <property type="nucleotide sequence ID" value="NZ_BAABLI010000008.1"/>
</dbReference>
<feature type="domain" description="Multidrug resistance protein MdtA-like C-terminal permuted SH3" evidence="6">
    <location>
        <begin position="312"/>
        <end position="357"/>
    </location>
</feature>
<dbReference type="Pfam" id="PF25967">
    <property type="entry name" value="RND-MFP_C"/>
    <property type="match status" value="1"/>
</dbReference>
<dbReference type="Gene3D" id="1.10.287.470">
    <property type="entry name" value="Helix hairpin bin"/>
    <property type="match status" value="1"/>
</dbReference>
<dbReference type="Gene3D" id="2.40.30.170">
    <property type="match status" value="1"/>
</dbReference>
<evidence type="ECO:0000313" key="7">
    <source>
        <dbReference type="EMBL" id="MFD2096462.1"/>
    </source>
</evidence>
<reference evidence="8" key="1">
    <citation type="journal article" date="2019" name="Int. J. Syst. Evol. Microbiol.">
        <title>The Global Catalogue of Microorganisms (GCM) 10K type strain sequencing project: providing services to taxonomists for standard genome sequencing and annotation.</title>
        <authorList>
            <consortium name="The Broad Institute Genomics Platform"/>
            <consortium name="The Broad Institute Genome Sequencing Center for Infectious Disease"/>
            <person name="Wu L."/>
            <person name="Ma J."/>
        </authorList>
    </citation>
    <scope>NUCLEOTIDE SEQUENCE [LARGE SCALE GENOMIC DNA]</scope>
    <source>
        <strain evidence="8">CGMCC 1.10992</strain>
    </source>
</reference>
<comment type="caution">
    <text evidence="7">The sequence shown here is derived from an EMBL/GenBank/DDBJ whole genome shotgun (WGS) entry which is preliminary data.</text>
</comment>
<protein>
    <submittedName>
        <fullName evidence="7">Efflux RND transporter periplasmic adaptor subunit</fullName>
    </submittedName>
</protein>
<keyword evidence="8" id="KW-1185">Reference proteome</keyword>
<dbReference type="Gene3D" id="2.40.50.100">
    <property type="match status" value="1"/>
</dbReference>
<dbReference type="PANTHER" id="PTHR30469:SF12">
    <property type="entry name" value="MULTIDRUG RESISTANCE PROTEIN MDTA"/>
    <property type="match status" value="1"/>
</dbReference>
<evidence type="ECO:0000256" key="1">
    <source>
        <dbReference type="ARBA" id="ARBA00004196"/>
    </source>
</evidence>
<name>A0ABW4XMK3_9GAMM</name>
<accession>A0ABW4XMK3</accession>
<dbReference type="Pfam" id="PF25917">
    <property type="entry name" value="BSH_RND"/>
    <property type="match status" value="1"/>
</dbReference>
<dbReference type="InterPro" id="IPR058625">
    <property type="entry name" value="MdtA-like_BSH"/>
</dbReference>
<evidence type="ECO:0000259" key="5">
    <source>
        <dbReference type="Pfam" id="PF25917"/>
    </source>
</evidence>
<evidence type="ECO:0000259" key="6">
    <source>
        <dbReference type="Pfam" id="PF25967"/>
    </source>
</evidence>
<keyword evidence="3" id="KW-0813">Transport</keyword>